<dbReference type="VEuPathDB" id="VectorBase:GPPI018866"/>
<feature type="transmembrane region" description="Helical" evidence="1">
    <location>
        <begin position="102"/>
        <end position="125"/>
    </location>
</feature>
<name>A0A1B0B4S9_9MUSC</name>
<proteinExistence type="predicted"/>
<dbReference type="EnsemblMetazoa" id="GPPI018866-RA">
    <property type="protein sequence ID" value="GPPI018866-PA"/>
    <property type="gene ID" value="GPPI018866"/>
</dbReference>
<keyword evidence="4" id="KW-1185">Reference proteome</keyword>
<feature type="signal peptide" evidence="2">
    <location>
        <begin position="1"/>
        <end position="21"/>
    </location>
</feature>
<dbReference type="AlphaFoldDB" id="A0A1B0B4S9"/>
<dbReference type="EMBL" id="JXJN01008474">
    <property type="status" value="NOT_ANNOTATED_CDS"/>
    <property type="molecule type" value="Genomic_DNA"/>
</dbReference>
<evidence type="ECO:0000313" key="4">
    <source>
        <dbReference type="Proteomes" id="UP000092460"/>
    </source>
</evidence>
<keyword evidence="1" id="KW-0812">Transmembrane</keyword>
<reference evidence="3" key="2">
    <citation type="submission" date="2020-05" db="UniProtKB">
        <authorList>
            <consortium name="EnsemblMetazoa"/>
        </authorList>
    </citation>
    <scope>IDENTIFICATION</scope>
    <source>
        <strain evidence="3">IAEA</strain>
    </source>
</reference>
<organism evidence="3 4">
    <name type="scientific">Glossina palpalis gambiensis</name>
    <dbReference type="NCBI Taxonomy" id="67801"/>
    <lineage>
        <taxon>Eukaryota</taxon>
        <taxon>Metazoa</taxon>
        <taxon>Ecdysozoa</taxon>
        <taxon>Arthropoda</taxon>
        <taxon>Hexapoda</taxon>
        <taxon>Insecta</taxon>
        <taxon>Pterygota</taxon>
        <taxon>Neoptera</taxon>
        <taxon>Endopterygota</taxon>
        <taxon>Diptera</taxon>
        <taxon>Brachycera</taxon>
        <taxon>Muscomorpha</taxon>
        <taxon>Hippoboscoidea</taxon>
        <taxon>Glossinidae</taxon>
        <taxon>Glossina</taxon>
    </lineage>
</organism>
<reference evidence="4" key="1">
    <citation type="submission" date="2015-01" db="EMBL/GenBank/DDBJ databases">
        <authorList>
            <person name="Aksoy S."/>
            <person name="Warren W."/>
            <person name="Wilson R.K."/>
        </authorList>
    </citation>
    <scope>NUCLEOTIDE SEQUENCE [LARGE SCALE GENOMIC DNA]</scope>
    <source>
        <strain evidence="4">IAEA</strain>
    </source>
</reference>
<feature type="chain" id="PRO_5008404484" evidence="2">
    <location>
        <begin position="22"/>
        <end position="170"/>
    </location>
</feature>
<dbReference type="Proteomes" id="UP000092460">
    <property type="component" value="Unassembled WGS sequence"/>
</dbReference>
<evidence type="ECO:0000256" key="2">
    <source>
        <dbReference type="SAM" id="SignalP"/>
    </source>
</evidence>
<dbReference type="EMBL" id="JXJN01008473">
    <property type="status" value="NOT_ANNOTATED_CDS"/>
    <property type="molecule type" value="Genomic_DNA"/>
</dbReference>
<evidence type="ECO:0000256" key="1">
    <source>
        <dbReference type="SAM" id="Phobius"/>
    </source>
</evidence>
<keyword evidence="1" id="KW-1133">Transmembrane helix</keyword>
<accession>A0A1B0B4S9</accession>
<keyword evidence="1" id="KW-0472">Membrane</keyword>
<protein>
    <submittedName>
        <fullName evidence="3">Uncharacterized protein</fullName>
    </submittedName>
</protein>
<evidence type="ECO:0000313" key="3">
    <source>
        <dbReference type="EnsemblMetazoa" id="GPPI018866-PA"/>
    </source>
</evidence>
<keyword evidence="2" id="KW-0732">Signal</keyword>
<sequence length="170" mass="19709">MSVTGVTWLMLPVILTLRTHSLQPVLQSTSQQQLLKPEICCERKKNCAYMLTMCARQDLRQLLKKNDVMFPSTVNTAAATGICFFEKGKPCYPSYLHALADVLFAGCGYLEIIFTEFYSFFLYYIRSFYERSLKFCLRLRSIQKIEDVYWRKSYVTPMHSIPGLAPNSDR</sequence>